<organism evidence="4 5">
    <name type="scientific">Sporolactobacillus inulinus</name>
    <dbReference type="NCBI Taxonomy" id="2078"/>
    <lineage>
        <taxon>Bacteria</taxon>
        <taxon>Bacillati</taxon>
        <taxon>Bacillota</taxon>
        <taxon>Bacilli</taxon>
        <taxon>Bacillales</taxon>
        <taxon>Sporolactobacillaceae</taxon>
        <taxon>Sporolactobacillus</taxon>
    </lineage>
</organism>
<dbReference type="SUPFAM" id="SSF53850">
    <property type="entry name" value="Periplasmic binding protein-like II"/>
    <property type="match status" value="1"/>
</dbReference>
<evidence type="ECO:0000313" key="4">
    <source>
        <dbReference type="EMBL" id="GAY77417.1"/>
    </source>
</evidence>
<name>A0A4Y1ZE69_9BACL</name>
<dbReference type="InterPro" id="IPR039424">
    <property type="entry name" value="SBP_5"/>
</dbReference>
<protein>
    <submittedName>
        <fullName evidence="4">Oligopeptide ABC transporter</fullName>
    </submittedName>
</protein>
<dbReference type="GO" id="GO:0015833">
    <property type="term" value="P:peptide transport"/>
    <property type="evidence" value="ECO:0007669"/>
    <property type="project" value="TreeGrafter"/>
</dbReference>
<dbReference type="RefSeq" id="WP_262392987.1">
    <property type="nucleotide sequence ID" value="NZ_BEXB01000026.1"/>
</dbReference>
<evidence type="ECO:0000256" key="2">
    <source>
        <dbReference type="ARBA" id="ARBA00022448"/>
    </source>
</evidence>
<dbReference type="EMBL" id="BEXB01000026">
    <property type="protein sequence ID" value="GAY77417.1"/>
    <property type="molecule type" value="Genomic_DNA"/>
</dbReference>
<sequence>MQKGKAGDFDLLLIGFTFNLDPDVSALYGPNGAYNFMKYNNPEAVKLIAQGKEEPDSAKRKTIYSNLQKIWENDMPVITLYSDHEVVVKSKDLAYGGASAYWPGTVANFQKWAYKK</sequence>
<dbReference type="AlphaFoldDB" id="A0A4Y1ZE69"/>
<proteinExistence type="inferred from homology"/>
<reference evidence="4 5" key="1">
    <citation type="submission" date="2017-11" db="EMBL/GenBank/DDBJ databases">
        <title>Draft Genome Sequence of Sporolactobacillus inulinus NBRC 111894 Isolated from Koso, a Japanese Sugar-Vegetable Fermented Beverage.</title>
        <authorList>
            <person name="Chiou T.Y."/>
            <person name="Oshima K."/>
            <person name="Suda W."/>
            <person name="Hattori M."/>
            <person name="Takahashi T."/>
        </authorList>
    </citation>
    <scope>NUCLEOTIDE SEQUENCE [LARGE SCALE GENOMIC DNA]</scope>
    <source>
        <strain evidence="4 5">NBRC111894</strain>
    </source>
</reference>
<dbReference type="PANTHER" id="PTHR30290:SF9">
    <property type="entry name" value="OLIGOPEPTIDE-BINDING PROTEIN APPA"/>
    <property type="match status" value="1"/>
</dbReference>
<keyword evidence="3" id="KW-0732">Signal</keyword>
<evidence type="ECO:0000313" key="5">
    <source>
        <dbReference type="Proteomes" id="UP000319716"/>
    </source>
</evidence>
<dbReference type="Gene3D" id="3.40.190.10">
    <property type="entry name" value="Periplasmic binding protein-like II"/>
    <property type="match status" value="1"/>
</dbReference>
<dbReference type="PANTHER" id="PTHR30290">
    <property type="entry name" value="PERIPLASMIC BINDING COMPONENT OF ABC TRANSPORTER"/>
    <property type="match status" value="1"/>
</dbReference>
<keyword evidence="2" id="KW-0813">Transport</keyword>
<evidence type="ECO:0000256" key="3">
    <source>
        <dbReference type="ARBA" id="ARBA00022729"/>
    </source>
</evidence>
<dbReference type="Gene3D" id="3.10.105.10">
    <property type="entry name" value="Dipeptide-binding Protein, Domain 3"/>
    <property type="match status" value="1"/>
</dbReference>
<dbReference type="GO" id="GO:1904680">
    <property type="term" value="F:peptide transmembrane transporter activity"/>
    <property type="evidence" value="ECO:0007669"/>
    <property type="project" value="TreeGrafter"/>
</dbReference>
<evidence type="ECO:0000256" key="1">
    <source>
        <dbReference type="ARBA" id="ARBA00005695"/>
    </source>
</evidence>
<comment type="caution">
    <text evidence="4">The sequence shown here is derived from an EMBL/GenBank/DDBJ whole genome shotgun (WGS) entry which is preliminary data.</text>
</comment>
<gene>
    <name evidence="4" type="ORF">NBRC111894_2971</name>
</gene>
<accession>A0A4Y1ZE69</accession>
<dbReference type="Proteomes" id="UP000319716">
    <property type="component" value="Unassembled WGS sequence"/>
</dbReference>
<comment type="similarity">
    <text evidence="1">Belongs to the bacterial solute-binding protein 5 family.</text>
</comment>